<feature type="transmembrane region" description="Helical" evidence="1">
    <location>
        <begin position="281"/>
        <end position="301"/>
    </location>
</feature>
<sequence>MLNERNSLNALRLILVLTVILSHSFTLGRYSLSPVFLGHTVGGWALIGLFSVSGYLISSGAIKREYSVFVWSRIARLWPAFVVCILIIATIIAPAGYLIAHGTLDGYLTAENGPIKFLTQNALFEIRQTSISGTPDRFGWTGSLWTVIFTVVSYLIVGAILKIGPDRLRTVIVASCFALSVGLYANVETLIPYLQDPRTIQLLRFLPLFLGGALYFQLRRRLPLRAWAAACAVLLMCLLVFLMPSFGLQLGAPLAAYAILTLANAIRVPAFLRRNDFALGFFYYSFAMQKLIVLSGLGALAGSAWGFFGISVLATLPLAVGSWFLVEKPTLSRRRGTDVPSPALTLPDVAVPALAPPALTVPAVALPAVTVPAVTLPAVTPATPATSENGLSASHPA</sequence>
<feature type="transmembrane region" description="Helical" evidence="1">
    <location>
        <begin position="307"/>
        <end position="326"/>
    </location>
</feature>
<feature type="transmembrane region" description="Helical" evidence="1">
    <location>
        <begin position="77"/>
        <end position="100"/>
    </location>
</feature>
<dbReference type="InterPro" id="IPR002656">
    <property type="entry name" value="Acyl_transf_3_dom"/>
</dbReference>
<organism evidence="3 4">
    <name type="scientific">Agromyces salentinus</name>
    <dbReference type="NCBI Taxonomy" id="269421"/>
    <lineage>
        <taxon>Bacteria</taxon>
        <taxon>Bacillati</taxon>
        <taxon>Actinomycetota</taxon>
        <taxon>Actinomycetes</taxon>
        <taxon>Micrococcales</taxon>
        <taxon>Microbacteriaceae</taxon>
        <taxon>Agromyces</taxon>
    </lineage>
</organism>
<feature type="transmembrane region" description="Helical" evidence="1">
    <location>
        <begin position="12"/>
        <end position="30"/>
    </location>
</feature>
<keyword evidence="3" id="KW-0808">Transferase</keyword>
<keyword evidence="1" id="KW-0472">Membrane</keyword>
<feature type="transmembrane region" description="Helical" evidence="1">
    <location>
        <begin position="142"/>
        <end position="161"/>
    </location>
</feature>
<evidence type="ECO:0000313" key="4">
    <source>
        <dbReference type="Proteomes" id="UP001501746"/>
    </source>
</evidence>
<keyword evidence="1" id="KW-0812">Transmembrane</keyword>
<feature type="transmembrane region" description="Helical" evidence="1">
    <location>
        <begin position="254"/>
        <end position="272"/>
    </location>
</feature>
<gene>
    <name evidence="3" type="ORF">GCM10009750_28630</name>
</gene>
<protein>
    <submittedName>
        <fullName evidence="3">Acyltransferase</fullName>
    </submittedName>
</protein>
<dbReference type="EMBL" id="BAAANK010000008">
    <property type="protein sequence ID" value="GAA1840801.1"/>
    <property type="molecule type" value="Genomic_DNA"/>
</dbReference>
<reference evidence="3 4" key="1">
    <citation type="journal article" date="2019" name="Int. J. Syst. Evol. Microbiol.">
        <title>The Global Catalogue of Microorganisms (GCM) 10K type strain sequencing project: providing services to taxonomists for standard genome sequencing and annotation.</title>
        <authorList>
            <consortium name="The Broad Institute Genomics Platform"/>
            <consortium name="The Broad Institute Genome Sequencing Center for Infectious Disease"/>
            <person name="Wu L."/>
            <person name="Ma J."/>
        </authorList>
    </citation>
    <scope>NUCLEOTIDE SEQUENCE [LARGE SCALE GENOMIC DNA]</scope>
    <source>
        <strain evidence="3 4">JCM 14323</strain>
    </source>
</reference>
<dbReference type="GO" id="GO:0016746">
    <property type="term" value="F:acyltransferase activity"/>
    <property type="evidence" value="ECO:0007669"/>
    <property type="project" value="UniProtKB-KW"/>
</dbReference>
<proteinExistence type="predicted"/>
<evidence type="ECO:0000259" key="2">
    <source>
        <dbReference type="Pfam" id="PF01757"/>
    </source>
</evidence>
<evidence type="ECO:0000256" key="1">
    <source>
        <dbReference type="SAM" id="Phobius"/>
    </source>
</evidence>
<keyword evidence="4" id="KW-1185">Reference proteome</keyword>
<keyword evidence="3" id="KW-0012">Acyltransferase</keyword>
<feature type="transmembrane region" description="Helical" evidence="1">
    <location>
        <begin position="36"/>
        <end position="57"/>
    </location>
</feature>
<feature type="transmembrane region" description="Helical" evidence="1">
    <location>
        <begin position="228"/>
        <end position="248"/>
    </location>
</feature>
<name>A0ABN2MWD0_9MICO</name>
<dbReference type="RefSeq" id="WP_170296965.1">
    <property type="nucleotide sequence ID" value="NZ_BAAANK010000008.1"/>
</dbReference>
<dbReference type="Proteomes" id="UP001501746">
    <property type="component" value="Unassembled WGS sequence"/>
</dbReference>
<feature type="transmembrane region" description="Helical" evidence="1">
    <location>
        <begin position="199"/>
        <end position="216"/>
    </location>
</feature>
<accession>A0ABN2MWD0</accession>
<dbReference type="Pfam" id="PF01757">
    <property type="entry name" value="Acyl_transf_3"/>
    <property type="match status" value="1"/>
</dbReference>
<feature type="domain" description="Acyltransferase 3" evidence="2">
    <location>
        <begin position="6"/>
        <end position="264"/>
    </location>
</feature>
<keyword evidence="1" id="KW-1133">Transmembrane helix</keyword>
<comment type="caution">
    <text evidence="3">The sequence shown here is derived from an EMBL/GenBank/DDBJ whole genome shotgun (WGS) entry which is preliminary data.</text>
</comment>
<feature type="transmembrane region" description="Helical" evidence="1">
    <location>
        <begin position="168"/>
        <end position="187"/>
    </location>
</feature>
<evidence type="ECO:0000313" key="3">
    <source>
        <dbReference type="EMBL" id="GAA1840801.1"/>
    </source>
</evidence>